<dbReference type="STRING" id="1460663.A0A177CPN9"/>
<dbReference type="GO" id="GO:0004497">
    <property type="term" value="F:monooxygenase activity"/>
    <property type="evidence" value="ECO:0007669"/>
    <property type="project" value="InterPro"/>
</dbReference>
<dbReference type="InParanoid" id="A0A177CPN9"/>
<dbReference type="PANTHER" id="PTHR24305:SF232">
    <property type="entry name" value="P450, PUTATIVE (EUROFUNG)-RELATED"/>
    <property type="match status" value="1"/>
</dbReference>
<keyword evidence="5" id="KW-0349">Heme</keyword>
<keyword evidence="6" id="KW-0472">Membrane</keyword>
<dbReference type="EMBL" id="KV441550">
    <property type="protein sequence ID" value="OAG08898.1"/>
    <property type="molecule type" value="Genomic_DNA"/>
</dbReference>
<comment type="similarity">
    <text evidence="2">Belongs to the cytochrome P450 family.</text>
</comment>
<sequence length="530" mass="59879">MTIPSWLTLFCSGLIASLGYFFAKLHLHRRFYRNVPTPPHSFLWGHLKLMGESMSLLPSGAHYQQVITTISQKYDMPGAWYLDLWPAGPSQLIVTDPDLANQFTVLKNHPKHIAAVNSMDAVLGTGNIATADGPAWKAAHNMVAPAFSVSHQRNMAGMMAEEVMVFRSILREMASSGEVFELEKVLQNLVLNTVARSIFEESLDAQRKETPMLAKFHAACKENVYIMQSWNPVGSFLARRRLSGLNGELEAQLADMIRVRYEKLQRDNADVSQKRGLCTVDLILREHLLEVRKAQKEALDPTFMHMAISQVRTLLLAGSGTTTGTLSFAYALLSVNPQVLQKLRGEHDTVFCPGIEATYDLLQTEPNRLNELEYTTNVIKEVLRLFPIGNSARGEDATGFLTYKGQQLTTRGQLVTGVQHTMHYDPRIYPNPTKFDPDRFTRNEVPRNAWRPFERGQRACLGQTMAMEEMKVTLLLTVRDFDFECSGLKPTKQRFGWTDLDTIFGDRAFTVMKFEAKPIDGMPMTVRRTK</sequence>
<dbReference type="InterPro" id="IPR001128">
    <property type="entry name" value="Cyt_P450"/>
</dbReference>
<name>A0A177CPN9_9PLEO</name>
<dbReference type="GO" id="GO:0016705">
    <property type="term" value="F:oxidoreductase activity, acting on paired donors, with incorporation or reduction of molecular oxygen"/>
    <property type="evidence" value="ECO:0007669"/>
    <property type="project" value="InterPro"/>
</dbReference>
<dbReference type="PRINTS" id="PR00385">
    <property type="entry name" value="P450"/>
</dbReference>
<evidence type="ECO:0000256" key="2">
    <source>
        <dbReference type="ARBA" id="ARBA00010617"/>
    </source>
</evidence>
<dbReference type="InterPro" id="IPR002401">
    <property type="entry name" value="Cyt_P450_E_grp-I"/>
</dbReference>
<dbReference type="PANTHER" id="PTHR24305">
    <property type="entry name" value="CYTOCHROME P450"/>
    <property type="match status" value="1"/>
</dbReference>
<evidence type="ECO:0000313" key="8">
    <source>
        <dbReference type="Proteomes" id="UP000077069"/>
    </source>
</evidence>
<dbReference type="PRINTS" id="PR00463">
    <property type="entry name" value="EP450I"/>
</dbReference>
<dbReference type="InterPro" id="IPR036396">
    <property type="entry name" value="Cyt_P450_sf"/>
</dbReference>
<keyword evidence="6" id="KW-1133">Transmembrane helix</keyword>
<dbReference type="GeneID" id="28757639"/>
<evidence type="ECO:0000256" key="5">
    <source>
        <dbReference type="PIRSR" id="PIRSR602401-1"/>
    </source>
</evidence>
<evidence type="ECO:0000256" key="3">
    <source>
        <dbReference type="ARBA" id="ARBA00022723"/>
    </source>
</evidence>
<keyword evidence="8" id="KW-1185">Reference proteome</keyword>
<accession>A0A177CPN9</accession>
<dbReference type="AlphaFoldDB" id="A0A177CPN9"/>
<protein>
    <submittedName>
        <fullName evidence="7">Cytochrome P450 3A30</fullName>
    </submittedName>
</protein>
<evidence type="ECO:0000256" key="6">
    <source>
        <dbReference type="SAM" id="Phobius"/>
    </source>
</evidence>
<feature type="binding site" description="axial binding residue" evidence="5">
    <location>
        <position position="460"/>
    </location>
    <ligand>
        <name>heme</name>
        <dbReference type="ChEBI" id="CHEBI:30413"/>
    </ligand>
    <ligandPart>
        <name>Fe</name>
        <dbReference type="ChEBI" id="CHEBI:18248"/>
    </ligandPart>
</feature>
<evidence type="ECO:0000256" key="1">
    <source>
        <dbReference type="ARBA" id="ARBA00001971"/>
    </source>
</evidence>
<feature type="transmembrane region" description="Helical" evidence="6">
    <location>
        <begin position="6"/>
        <end position="23"/>
    </location>
</feature>
<evidence type="ECO:0000313" key="7">
    <source>
        <dbReference type="EMBL" id="OAG08898.1"/>
    </source>
</evidence>
<comment type="cofactor">
    <cofactor evidence="1 5">
        <name>heme</name>
        <dbReference type="ChEBI" id="CHEBI:30413"/>
    </cofactor>
</comment>
<keyword evidence="3 5" id="KW-0479">Metal-binding</keyword>
<evidence type="ECO:0000256" key="4">
    <source>
        <dbReference type="ARBA" id="ARBA00023004"/>
    </source>
</evidence>
<reference evidence="7 8" key="1">
    <citation type="submission" date="2016-05" db="EMBL/GenBank/DDBJ databases">
        <title>Comparative analysis of secretome profiles of manganese(II)-oxidizing ascomycete fungi.</title>
        <authorList>
            <consortium name="DOE Joint Genome Institute"/>
            <person name="Zeiner C.A."/>
            <person name="Purvine S.O."/>
            <person name="Zink E.M."/>
            <person name="Wu S."/>
            <person name="Pasa-Tolic L."/>
            <person name="Chaput D.L."/>
            <person name="Haridas S."/>
            <person name="Grigoriev I.V."/>
            <person name="Santelli C.M."/>
            <person name="Hansel C.M."/>
        </authorList>
    </citation>
    <scope>NUCLEOTIDE SEQUENCE [LARGE SCALE GENOMIC DNA]</scope>
    <source>
        <strain evidence="7 8">AP3s5-JAC2a</strain>
    </source>
</reference>
<dbReference type="SUPFAM" id="SSF48264">
    <property type="entry name" value="Cytochrome P450"/>
    <property type="match status" value="1"/>
</dbReference>
<dbReference type="Gene3D" id="1.10.630.10">
    <property type="entry name" value="Cytochrome P450"/>
    <property type="match status" value="1"/>
</dbReference>
<dbReference type="Proteomes" id="UP000077069">
    <property type="component" value="Unassembled WGS sequence"/>
</dbReference>
<dbReference type="Pfam" id="PF00067">
    <property type="entry name" value="p450"/>
    <property type="match status" value="1"/>
</dbReference>
<gene>
    <name evidence="7" type="ORF">CC84DRAFT_1086280</name>
</gene>
<dbReference type="GO" id="GO:0005506">
    <property type="term" value="F:iron ion binding"/>
    <property type="evidence" value="ECO:0007669"/>
    <property type="project" value="InterPro"/>
</dbReference>
<proteinExistence type="inferred from homology"/>
<dbReference type="GO" id="GO:0020037">
    <property type="term" value="F:heme binding"/>
    <property type="evidence" value="ECO:0007669"/>
    <property type="project" value="InterPro"/>
</dbReference>
<organism evidence="7 8">
    <name type="scientific">Paraphaeosphaeria sporulosa</name>
    <dbReference type="NCBI Taxonomy" id="1460663"/>
    <lineage>
        <taxon>Eukaryota</taxon>
        <taxon>Fungi</taxon>
        <taxon>Dikarya</taxon>
        <taxon>Ascomycota</taxon>
        <taxon>Pezizomycotina</taxon>
        <taxon>Dothideomycetes</taxon>
        <taxon>Pleosporomycetidae</taxon>
        <taxon>Pleosporales</taxon>
        <taxon>Massarineae</taxon>
        <taxon>Didymosphaeriaceae</taxon>
        <taxon>Paraphaeosphaeria</taxon>
    </lineage>
</organism>
<dbReference type="RefSeq" id="XP_018039263.1">
    <property type="nucleotide sequence ID" value="XM_018174153.1"/>
</dbReference>
<dbReference type="OrthoDB" id="10029320at2759"/>
<dbReference type="InterPro" id="IPR050121">
    <property type="entry name" value="Cytochrome_P450_monoxygenase"/>
</dbReference>
<keyword evidence="4 5" id="KW-0408">Iron</keyword>
<keyword evidence="6" id="KW-0812">Transmembrane</keyword>